<keyword evidence="1" id="KW-0472">Membrane</keyword>
<feature type="transmembrane region" description="Helical" evidence="1">
    <location>
        <begin position="9"/>
        <end position="29"/>
    </location>
</feature>
<feature type="transmembrane region" description="Helical" evidence="1">
    <location>
        <begin position="232"/>
        <end position="251"/>
    </location>
</feature>
<dbReference type="EMBL" id="QFFN01000010">
    <property type="protein sequence ID" value="PWG59931.1"/>
    <property type="molecule type" value="Genomic_DNA"/>
</dbReference>
<name>A0A2U2MSU7_9BIFI</name>
<evidence type="ECO:0000256" key="1">
    <source>
        <dbReference type="SAM" id="Phobius"/>
    </source>
</evidence>
<evidence type="ECO:0000313" key="2">
    <source>
        <dbReference type="EMBL" id="PWG59931.1"/>
    </source>
</evidence>
<feature type="transmembrane region" description="Helical" evidence="1">
    <location>
        <begin position="35"/>
        <end position="54"/>
    </location>
</feature>
<reference evidence="2 3" key="1">
    <citation type="journal article" date="2018" name="Int. J. Syst. Evol. Microbiol.">
        <title>Bifidobacterium catulorum sp. nov., a novel taxon from the faeces of the baby common marmoset (Callithrix jacchus).</title>
        <authorList>
            <person name="Modesto M."/>
            <person name="Michelini S."/>
            <person name="Oki K."/>
            <person name="Biavati B."/>
            <person name="Watanabe K."/>
            <person name="Mattarelli P."/>
        </authorList>
    </citation>
    <scope>NUCLEOTIDE SEQUENCE [LARGE SCALE GENOMIC DNA]</scope>
    <source>
        <strain evidence="2 3">MRM 8.19</strain>
    </source>
</reference>
<accession>A0A2U2MSU7</accession>
<dbReference type="Proteomes" id="UP000245753">
    <property type="component" value="Unassembled WGS sequence"/>
</dbReference>
<gene>
    <name evidence="2" type="ORF">DF200_05225</name>
</gene>
<keyword evidence="1" id="KW-1133">Transmembrane helix</keyword>
<feature type="transmembrane region" description="Helical" evidence="1">
    <location>
        <begin position="198"/>
        <end position="220"/>
    </location>
</feature>
<organism evidence="2 3">
    <name type="scientific">Bifidobacterium catulorum</name>
    <dbReference type="NCBI Taxonomy" id="1630173"/>
    <lineage>
        <taxon>Bacteria</taxon>
        <taxon>Bacillati</taxon>
        <taxon>Actinomycetota</taxon>
        <taxon>Actinomycetes</taxon>
        <taxon>Bifidobacteriales</taxon>
        <taxon>Bifidobacteriaceae</taxon>
        <taxon>Bifidobacterium</taxon>
    </lineage>
</organism>
<dbReference type="AlphaFoldDB" id="A0A2U2MSU7"/>
<evidence type="ECO:0000313" key="3">
    <source>
        <dbReference type="Proteomes" id="UP000245753"/>
    </source>
</evidence>
<dbReference type="RefSeq" id="WP_109137223.1">
    <property type="nucleotide sequence ID" value="NZ_QFFN01000010.1"/>
</dbReference>
<comment type="caution">
    <text evidence="2">The sequence shown here is derived from an EMBL/GenBank/DDBJ whole genome shotgun (WGS) entry which is preliminary data.</text>
</comment>
<proteinExistence type="predicted"/>
<feature type="transmembrane region" description="Helical" evidence="1">
    <location>
        <begin position="280"/>
        <end position="305"/>
    </location>
</feature>
<keyword evidence="1" id="KW-0812">Transmembrane</keyword>
<dbReference type="OrthoDB" id="3230550at2"/>
<keyword evidence="3" id="KW-1185">Reference proteome</keyword>
<protein>
    <submittedName>
        <fullName evidence="2">Uncharacterized protein</fullName>
    </submittedName>
</protein>
<sequence length="390" mass="42703">MKTLIRKTIIAVIGLAIAAAILYFAGKALVTDVRVPWDAIFNTAVVAGCLYAIYRNGRTALLCATALKNGPRTAYATVDEYRETEHHASSDDDDDDDDGTVVSVSTQYRFRLDNGSTVVFDTLPTEAMNDPVLRQAARRHGTHVIMTWYERPQTWQSLELDPLTASQDTMPQRSGAMQRRTADAETLVARQKSRFRPLTYATVVAVAVIIIGSLALYGSLSPFGIQGVIKDSMMGLAPLGIAAWILVHMAVKGRLLRQVGASEDIDEPSMRKILSHNRGFHLYGFGIPLLAGVIMAFSGLTGLAVGPRTVPAQYESVEMRTEYDDHGSNDYADFSFTTQDGHTLTVTCDWSDKDAAERIIGEPGRPILLTYWPGGGIDVLDHVEPDPARQ</sequence>